<dbReference type="InterPro" id="IPR036291">
    <property type="entry name" value="NAD(P)-bd_dom_sf"/>
</dbReference>
<dbReference type="Proteomes" id="UP001221838">
    <property type="component" value="Unassembled WGS sequence"/>
</dbReference>
<organism evidence="3 4">
    <name type="scientific">Stigmatella ashevillensis</name>
    <dbReference type="NCBI Taxonomy" id="2995309"/>
    <lineage>
        <taxon>Bacteria</taxon>
        <taxon>Pseudomonadati</taxon>
        <taxon>Myxococcota</taxon>
        <taxon>Myxococcia</taxon>
        <taxon>Myxococcales</taxon>
        <taxon>Cystobacterineae</taxon>
        <taxon>Archangiaceae</taxon>
        <taxon>Stigmatella</taxon>
    </lineage>
</organism>
<name>A0ABT5DIW1_9BACT</name>
<dbReference type="Gene3D" id="3.40.50.720">
    <property type="entry name" value="NAD(P)-binding Rossmann-like Domain"/>
    <property type="match status" value="1"/>
</dbReference>
<evidence type="ECO:0000256" key="2">
    <source>
        <dbReference type="ARBA" id="ARBA00023002"/>
    </source>
</evidence>
<sequence length="253" mass="26055">MSRSLSGQTALVTGAAAGIGRATALAFAREGIKVVVSDVDVAGGEETVGHIRAAGGEARFIRCDVTRASEVRTLIESSVAAYGRIDYAFNNAGIDIEKGKLADGTEAEFDAIMGVNVKGVWLCMKYQIPVMLAQGGGAIVNASSVAGLGGAPKMSLYAASKHAVIGLTKSVAVEYAKKNIRINAVCPAVIDTDMYRRAHEADPRKAEFAVSVHPIGRIGKVEEVAAAVLYLCSDAAGFTTGIALPVDGGATAI</sequence>
<dbReference type="PANTHER" id="PTHR24321:SF11">
    <property type="entry name" value="BLR0893 PROTEIN"/>
    <property type="match status" value="1"/>
</dbReference>
<dbReference type="InterPro" id="IPR002347">
    <property type="entry name" value="SDR_fam"/>
</dbReference>
<reference evidence="3 4" key="1">
    <citation type="submission" date="2022-11" db="EMBL/GenBank/DDBJ databases">
        <title>Minimal conservation of predation-associated metabolite biosynthetic gene clusters underscores biosynthetic potential of Myxococcota including descriptions for ten novel species: Archangium lansinium sp. nov., Myxococcus landrumus sp. nov., Nannocystis bai.</title>
        <authorList>
            <person name="Ahearne A."/>
            <person name="Stevens C."/>
            <person name="Dowd S."/>
        </authorList>
    </citation>
    <scope>NUCLEOTIDE SEQUENCE [LARGE SCALE GENOMIC DNA]</scope>
    <source>
        <strain evidence="3 4">NCWAL01</strain>
    </source>
</reference>
<dbReference type="PRINTS" id="PR00081">
    <property type="entry name" value="GDHRDH"/>
</dbReference>
<comment type="caution">
    <text evidence="3">The sequence shown here is derived from an EMBL/GenBank/DDBJ whole genome shotgun (WGS) entry which is preliminary data.</text>
</comment>
<evidence type="ECO:0000256" key="1">
    <source>
        <dbReference type="ARBA" id="ARBA00006484"/>
    </source>
</evidence>
<dbReference type="PANTHER" id="PTHR24321">
    <property type="entry name" value="DEHYDROGENASES, SHORT CHAIN"/>
    <property type="match status" value="1"/>
</dbReference>
<dbReference type="InterPro" id="IPR020904">
    <property type="entry name" value="Sc_DH/Rdtase_CS"/>
</dbReference>
<dbReference type="PROSITE" id="PS00061">
    <property type="entry name" value="ADH_SHORT"/>
    <property type="match status" value="1"/>
</dbReference>
<evidence type="ECO:0000313" key="4">
    <source>
        <dbReference type="Proteomes" id="UP001221838"/>
    </source>
</evidence>
<dbReference type="RefSeq" id="WP_272143818.1">
    <property type="nucleotide sequence ID" value="NZ_JAQNDM010000002.1"/>
</dbReference>
<dbReference type="Pfam" id="PF13561">
    <property type="entry name" value="adh_short_C2"/>
    <property type="match status" value="1"/>
</dbReference>
<dbReference type="CDD" id="cd05233">
    <property type="entry name" value="SDR_c"/>
    <property type="match status" value="1"/>
</dbReference>
<comment type="similarity">
    <text evidence="1">Belongs to the short-chain dehydrogenases/reductases (SDR) family.</text>
</comment>
<keyword evidence="2" id="KW-0560">Oxidoreductase</keyword>
<evidence type="ECO:0000313" key="3">
    <source>
        <dbReference type="EMBL" id="MDC0713509.1"/>
    </source>
</evidence>
<dbReference type="NCBIfam" id="NF005559">
    <property type="entry name" value="PRK07231.1"/>
    <property type="match status" value="1"/>
</dbReference>
<dbReference type="EMBL" id="JAQNDM010000002">
    <property type="protein sequence ID" value="MDC0713509.1"/>
    <property type="molecule type" value="Genomic_DNA"/>
</dbReference>
<accession>A0ABT5DIW1</accession>
<dbReference type="SUPFAM" id="SSF51735">
    <property type="entry name" value="NAD(P)-binding Rossmann-fold domains"/>
    <property type="match status" value="1"/>
</dbReference>
<dbReference type="PRINTS" id="PR00080">
    <property type="entry name" value="SDRFAMILY"/>
</dbReference>
<proteinExistence type="inferred from homology"/>
<dbReference type="NCBIfam" id="NF004818">
    <property type="entry name" value="PRK06172.1"/>
    <property type="match status" value="1"/>
</dbReference>
<keyword evidence="4" id="KW-1185">Reference proteome</keyword>
<protein>
    <submittedName>
        <fullName evidence="3">SDR family oxidoreductase</fullName>
    </submittedName>
</protein>
<gene>
    <name evidence="3" type="ORF">POL68_33905</name>
</gene>